<reference evidence="1" key="1">
    <citation type="journal article" date="2020" name="ISME J.">
        <title>Gammaproteobacteria mediating utilization of methyl-, sulfur- and petroleum organic compounds in deep ocean hydrothermal plumes.</title>
        <authorList>
            <person name="Zhou Z."/>
            <person name="Liu Y."/>
            <person name="Pan J."/>
            <person name="Cron B.R."/>
            <person name="Toner B.M."/>
            <person name="Anantharaman K."/>
            <person name="Breier J.A."/>
            <person name="Dick G.J."/>
            <person name="Li M."/>
        </authorList>
    </citation>
    <scope>NUCLEOTIDE SEQUENCE</scope>
    <source>
        <strain evidence="1">SZUA-1501</strain>
    </source>
</reference>
<dbReference type="EMBL" id="DQVE01000029">
    <property type="protein sequence ID" value="HIP98259.1"/>
    <property type="molecule type" value="Genomic_DNA"/>
</dbReference>
<accession>A0A9D1CF46</accession>
<gene>
    <name evidence="1" type="ORF">EYH37_02675</name>
</gene>
<protein>
    <submittedName>
        <fullName evidence="1">Uncharacterized protein</fullName>
    </submittedName>
</protein>
<sequence>MFKVEKVEVKPNPEKFGLEHKLYIKGDIKKLEESFKKYASAQNFSAEGKKIELEFSPSEVFEFLLEKPLEEYYEQEIHQKWKEMVSMAMGMEEPFRFYSFYTESGKHIGTVGFKQDCDNFTPVILIYNTF</sequence>
<dbReference type="Proteomes" id="UP000606463">
    <property type="component" value="Unassembled WGS sequence"/>
</dbReference>
<evidence type="ECO:0000313" key="2">
    <source>
        <dbReference type="Proteomes" id="UP000606463"/>
    </source>
</evidence>
<name>A0A9D1CF46_AQUAO</name>
<comment type="caution">
    <text evidence="1">The sequence shown here is derived from an EMBL/GenBank/DDBJ whole genome shotgun (WGS) entry which is preliminary data.</text>
</comment>
<evidence type="ECO:0000313" key="1">
    <source>
        <dbReference type="EMBL" id="HIP98259.1"/>
    </source>
</evidence>
<organism evidence="1 2">
    <name type="scientific">Aquifex aeolicus</name>
    <dbReference type="NCBI Taxonomy" id="63363"/>
    <lineage>
        <taxon>Bacteria</taxon>
        <taxon>Pseudomonadati</taxon>
        <taxon>Aquificota</taxon>
        <taxon>Aquificia</taxon>
        <taxon>Aquificales</taxon>
        <taxon>Aquificaceae</taxon>
        <taxon>Aquifex</taxon>
    </lineage>
</organism>
<dbReference type="AlphaFoldDB" id="A0A9D1CF46"/>
<proteinExistence type="predicted"/>